<keyword evidence="3" id="KW-1185">Reference proteome</keyword>
<feature type="region of interest" description="Disordered" evidence="1">
    <location>
        <begin position="638"/>
        <end position="662"/>
    </location>
</feature>
<feature type="region of interest" description="Disordered" evidence="1">
    <location>
        <begin position="1505"/>
        <end position="1528"/>
    </location>
</feature>
<gene>
    <name evidence="2" type="ORF">UMAG_02304</name>
</gene>
<feature type="region of interest" description="Disordered" evidence="1">
    <location>
        <begin position="1215"/>
        <end position="1284"/>
    </location>
</feature>
<feature type="region of interest" description="Disordered" evidence="1">
    <location>
        <begin position="810"/>
        <end position="845"/>
    </location>
</feature>
<feature type="compositionally biased region" description="Polar residues" evidence="1">
    <location>
        <begin position="1269"/>
        <end position="1281"/>
    </location>
</feature>
<feature type="compositionally biased region" description="Polar residues" evidence="1">
    <location>
        <begin position="817"/>
        <end position="831"/>
    </location>
</feature>
<dbReference type="VEuPathDB" id="FungiDB:UMAG_02304"/>
<evidence type="ECO:0000313" key="2">
    <source>
        <dbReference type="EMBL" id="KIS69782.1"/>
    </source>
</evidence>
<feature type="compositionally biased region" description="Polar residues" evidence="1">
    <location>
        <begin position="643"/>
        <end position="652"/>
    </location>
</feature>
<feature type="region of interest" description="Disordered" evidence="1">
    <location>
        <begin position="418"/>
        <end position="460"/>
    </location>
</feature>
<evidence type="ECO:0000256" key="1">
    <source>
        <dbReference type="SAM" id="MobiDB-lite"/>
    </source>
</evidence>
<evidence type="ECO:0000313" key="3">
    <source>
        <dbReference type="Proteomes" id="UP000000561"/>
    </source>
</evidence>
<organism evidence="2 3">
    <name type="scientific">Mycosarcoma maydis</name>
    <name type="common">Corn smut fungus</name>
    <name type="synonym">Ustilago maydis</name>
    <dbReference type="NCBI Taxonomy" id="5270"/>
    <lineage>
        <taxon>Eukaryota</taxon>
        <taxon>Fungi</taxon>
        <taxon>Dikarya</taxon>
        <taxon>Basidiomycota</taxon>
        <taxon>Ustilaginomycotina</taxon>
        <taxon>Ustilaginomycetes</taxon>
        <taxon>Ustilaginales</taxon>
        <taxon>Ustilaginaceae</taxon>
        <taxon>Mycosarcoma</taxon>
    </lineage>
</organism>
<dbReference type="GeneID" id="23563088"/>
<dbReference type="RefSeq" id="XP_011388629.1">
    <property type="nucleotide sequence ID" value="XM_011390327.1"/>
</dbReference>
<name>A0A0D1C8K7_MYCMD</name>
<protein>
    <submittedName>
        <fullName evidence="2">Uncharacterized protein</fullName>
    </submittedName>
</protein>
<dbReference type="InParanoid" id="A0A0D1C8K7"/>
<proteinExistence type="predicted"/>
<dbReference type="KEGG" id="uma:UMAG_02304"/>
<feature type="compositionally biased region" description="Polar residues" evidence="1">
    <location>
        <begin position="1518"/>
        <end position="1528"/>
    </location>
</feature>
<reference evidence="2 3" key="1">
    <citation type="journal article" date="2006" name="Nature">
        <title>Insights from the genome of the biotrophic fungal plant pathogen Ustilago maydis.</title>
        <authorList>
            <person name="Kamper J."/>
            <person name="Kahmann R."/>
            <person name="Bolker M."/>
            <person name="Ma L.J."/>
            <person name="Brefort T."/>
            <person name="Saville B.J."/>
            <person name="Banuett F."/>
            <person name="Kronstad J.W."/>
            <person name="Gold S.E."/>
            <person name="Muller O."/>
            <person name="Perlin M.H."/>
            <person name="Wosten H.A."/>
            <person name="de Vries R."/>
            <person name="Ruiz-Herrera J."/>
            <person name="Reynaga-Pena C.G."/>
            <person name="Snetselaar K."/>
            <person name="McCann M."/>
            <person name="Perez-Martin J."/>
            <person name="Feldbrugge M."/>
            <person name="Basse C.W."/>
            <person name="Steinberg G."/>
            <person name="Ibeas J.I."/>
            <person name="Holloman W."/>
            <person name="Guzman P."/>
            <person name="Farman M."/>
            <person name="Stajich J.E."/>
            <person name="Sentandreu R."/>
            <person name="Gonzalez-Prieto J.M."/>
            <person name="Kennell J.C."/>
            <person name="Molina L."/>
            <person name="Schirawski J."/>
            <person name="Mendoza-Mendoza A."/>
            <person name="Greilinger D."/>
            <person name="Munch K."/>
            <person name="Rossel N."/>
            <person name="Scherer M."/>
            <person name="Vranes M."/>
            <person name="Ladendorf O."/>
            <person name="Vincon V."/>
            <person name="Fuchs U."/>
            <person name="Sandrock B."/>
            <person name="Meng S."/>
            <person name="Ho E.C."/>
            <person name="Cahill M.J."/>
            <person name="Boyce K.J."/>
            <person name="Klose J."/>
            <person name="Klosterman S.J."/>
            <person name="Deelstra H.J."/>
            <person name="Ortiz-Castellanos L."/>
            <person name="Li W."/>
            <person name="Sanchez-Alonso P."/>
            <person name="Schreier P.H."/>
            <person name="Hauser-Hahn I."/>
            <person name="Vaupel M."/>
            <person name="Koopmann E."/>
            <person name="Friedrich G."/>
            <person name="Voss H."/>
            <person name="Schluter T."/>
            <person name="Margolis J."/>
            <person name="Platt D."/>
            <person name="Swimmer C."/>
            <person name="Gnirke A."/>
            <person name="Chen F."/>
            <person name="Vysotskaia V."/>
            <person name="Mannhaupt G."/>
            <person name="Guldener U."/>
            <person name="Munsterkotter M."/>
            <person name="Haase D."/>
            <person name="Oesterheld M."/>
            <person name="Mewes H.W."/>
            <person name="Mauceli E.W."/>
            <person name="DeCaprio D."/>
            <person name="Wade C.M."/>
            <person name="Butler J."/>
            <person name="Young S."/>
            <person name="Jaffe D.B."/>
            <person name="Calvo S."/>
            <person name="Nusbaum C."/>
            <person name="Galagan J."/>
            <person name="Birren B.W."/>
        </authorList>
    </citation>
    <scope>NUCLEOTIDE SEQUENCE [LARGE SCALE GENOMIC DNA]</scope>
    <source>
        <strain evidence="3">DSM 14603 / FGSC 9021 / UM521</strain>
    </source>
</reference>
<feature type="region of interest" description="Disordered" evidence="1">
    <location>
        <begin position="586"/>
        <end position="624"/>
    </location>
</feature>
<accession>A0A0D1C8K7</accession>
<dbReference type="eggNOG" id="ENOG502R2N5">
    <property type="taxonomic scope" value="Eukaryota"/>
</dbReference>
<dbReference type="EMBL" id="CM003144">
    <property type="protein sequence ID" value="KIS69782.1"/>
    <property type="molecule type" value="Genomic_DNA"/>
</dbReference>
<dbReference type="OrthoDB" id="2556503at2759"/>
<sequence length="1528" mass="165255">MDGDIASAARKLPQTAANFFVGTNSRVPRMTLAQSTHVIPMPAVNPPTITQPSHVVRNKLRASPFPNSPTFTKELSSPRTAAKPGGKVAKAIDLFSHLAEEVPRPSSERLGSPPASSFFIDTNASAAAFFKNLQSPSGIEPPSSPGYSVSSESIVRFLDTHASINRQSPDIEALSQSSLALDLAATQSHSVAEILNTPASSQLSSPADQESSPAATIVSSGKASFRASSSSSHVDLADTGVPLPLVASNLLQDEPQCNSNPNPMTSEYAFSAATSRFGQSNSSSLPTNANIAATDVLMPHIASPVPDDGSQRDSKSFTLAPKHALFASSTAHSAQIIPFSDVPQTPPQALFLSHTGLIHNHVSEGQAEGDDSDDACLEVVESMSIPIQSDTKFDSSSPHKVAKETGVPYSAFSDAAVPSASITTEEEDRASAESGVRQQDISAAQKLSPLTDDRSTVDLSPQSALPFSVNVLSTATALRTDDLSTTTTLPFPAEAFSATSVLPTSRSASRASSIESELPIAVVTRDMLTLKHQARPVSPGENQPHSGHVNMTDRRSVLDESGSDEKADVKCFDNQRLTRKRESGVNWENLGPSLLPDEEESSCASFERAHHQGAGSPDDRVESSHLAHPGIVSAAAARGHSIGDQQHQRSSSPHPPRDETRDSYAAVLSVLDSTVLFDLIGMDNVPASPQEEPEPQEPRLDRTATWIKSTMGEHDPIAEELTSPRCHHINETLLLRESVLFASQELAQSKPLRDLANSKPCFAKPQDDELTPCSPQYEPVLVDKHCGHVITEAANASTCSPKREVQAEVTRDYTALPRNSSLTRSYSQRDPPSQHAPKQAKRVPGRLKILAKSPEASTYHHRDSLKLLSMSSVKDSRVKEQSSPPKQIAICHLDRIETGRVNDLTEMLNSLYHGQDSQATQSTPLSRGKQYVGQMVQDWNDANSSGEDDEVASVATCKRMTLKRMSDFAVQTTSRREQRTLPGKLPQLEAQSTQISQATIRPMMRLRPPRVADSVTKIIQPSVRREKRPEEASPLSRRYHGQFAPHIMDPTGQESDGSPKRRQPAGFGSVLSVRDESEAHDQQNFSFKAARIDKPQMALCPEGNLHSHVLTQRERVASSTTGNLPTRLTASNSTESIQLRPLRLQASACALSTPIGPAVSVTDTSPNTTVSQPWTPEASNISNSVFTDATRMSAASELPRSKAAVNRPARLFGAESAQYREAKPTSSLDSLDPTSNHGLQSQSRCCDRTLDGGTGPRHSGYHPMPASPRSCSGQTRASSICHSGRQGRLRYESEYASRLPRDDSSTCMAGFEISFELTEPKMAPHAEQATLLEFGLRMHIKPTLSSDSSSSLWTLKRSSRSSVERRLDGSERNTSAPLSMQYEYSHLSKQDMCKVQEEAQEYLSHTLASPDQRKRRLYADGGAHNAFFSAHDNHVPSASCCSAERSSARLPTSSRQALREFRLTSLRQPCASHSVAPSSIVSHSCASRKLRHSLIPRPLPSAGLSSPLPYIKRAPPRTASSSTFLSHS</sequence>
<feature type="compositionally biased region" description="Polar residues" evidence="1">
    <location>
        <begin position="1224"/>
        <end position="1244"/>
    </location>
</feature>
<dbReference type="Proteomes" id="UP000000561">
    <property type="component" value="Chromosome 5"/>
</dbReference>
<feature type="region of interest" description="Disordered" evidence="1">
    <location>
        <begin position="62"/>
        <end position="84"/>
    </location>
</feature>
<feature type="compositionally biased region" description="Polar residues" evidence="1">
    <location>
        <begin position="68"/>
        <end position="79"/>
    </location>
</feature>
<feature type="region of interest" description="Disordered" evidence="1">
    <location>
        <begin position="1020"/>
        <end position="1066"/>
    </location>
</feature>